<keyword evidence="2" id="KW-1185">Reference proteome</keyword>
<comment type="caution">
    <text evidence="1">The sequence shown here is derived from an EMBL/GenBank/DDBJ whole genome shotgun (WGS) entry which is preliminary data.</text>
</comment>
<evidence type="ECO:0000313" key="2">
    <source>
        <dbReference type="Proteomes" id="UP000075430"/>
    </source>
</evidence>
<accession>A0A150F643</accession>
<dbReference type="STRING" id="1793963.AXI58_17695"/>
<dbReference type="Pfam" id="PF11132">
    <property type="entry name" value="SplA"/>
    <property type="match status" value="1"/>
</dbReference>
<dbReference type="OrthoDB" id="2970581at2"/>
<dbReference type="Proteomes" id="UP000075430">
    <property type="component" value="Unassembled WGS sequence"/>
</dbReference>
<dbReference type="InterPro" id="IPR022608">
    <property type="entry name" value="Tscrpt_reg_SplA"/>
</dbReference>
<dbReference type="AlphaFoldDB" id="A0A150F643"/>
<sequence length="79" mass="9150">MTKPFGAGDTVYVIYRNPHAANVAHIKEAEIVHHPYHEGELSLFLYETYHPLAEDDAVFSTYEEAEALYNELFDNDQYQ</sequence>
<reference evidence="2" key="1">
    <citation type="submission" date="2016-02" db="EMBL/GenBank/DDBJ databases">
        <authorList>
            <person name="Dunlap C."/>
        </authorList>
    </citation>
    <scope>NUCLEOTIDE SEQUENCE [LARGE SCALE GENOMIC DNA]</scope>
    <source>
        <strain evidence="2">NRRL B-41092</strain>
    </source>
</reference>
<protein>
    <submittedName>
        <fullName evidence="1">Transcriptional regulator</fullName>
    </submittedName>
</protein>
<name>A0A150F643_9BACI</name>
<dbReference type="RefSeq" id="WP_061522093.1">
    <property type="nucleotide sequence ID" value="NZ_JARLZY010000032.1"/>
</dbReference>
<evidence type="ECO:0000313" key="1">
    <source>
        <dbReference type="EMBL" id="KXZ18016.1"/>
    </source>
</evidence>
<dbReference type="EMBL" id="LSBA01000018">
    <property type="protein sequence ID" value="KXZ18016.1"/>
    <property type="molecule type" value="Genomic_DNA"/>
</dbReference>
<organism evidence="1 2">
    <name type="scientific">Bacillus nakamurai</name>
    <dbReference type="NCBI Taxonomy" id="1793963"/>
    <lineage>
        <taxon>Bacteria</taxon>
        <taxon>Bacillati</taxon>
        <taxon>Bacillota</taxon>
        <taxon>Bacilli</taxon>
        <taxon>Bacillales</taxon>
        <taxon>Bacillaceae</taxon>
        <taxon>Bacillus</taxon>
    </lineage>
</organism>
<gene>
    <name evidence="1" type="ORF">AXI58_17695</name>
</gene>
<proteinExistence type="predicted"/>